<accession>A0A8S9GK25</accession>
<comment type="caution">
    <text evidence="1">The sequence shown here is derived from an EMBL/GenBank/DDBJ whole genome shotgun (WGS) entry which is preliminary data.</text>
</comment>
<name>A0A8S9GK25_BRACR</name>
<reference evidence="1" key="1">
    <citation type="submission" date="2019-12" db="EMBL/GenBank/DDBJ databases">
        <title>Genome sequencing and annotation of Brassica cretica.</title>
        <authorList>
            <person name="Studholme D.J."/>
            <person name="Sarris P.F."/>
        </authorList>
    </citation>
    <scope>NUCLEOTIDE SEQUENCE</scope>
    <source>
        <strain evidence="1">PFS-001/15</strain>
        <tissue evidence="1">Leaf</tissue>
    </source>
</reference>
<organism evidence="1 2">
    <name type="scientific">Brassica cretica</name>
    <name type="common">Mustard</name>
    <dbReference type="NCBI Taxonomy" id="69181"/>
    <lineage>
        <taxon>Eukaryota</taxon>
        <taxon>Viridiplantae</taxon>
        <taxon>Streptophyta</taxon>
        <taxon>Embryophyta</taxon>
        <taxon>Tracheophyta</taxon>
        <taxon>Spermatophyta</taxon>
        <taxon>Magnoliopsida</taxon>
        <taxon>eudicotyledons</taxon>
        <taxon>Gunneridae</taxon>
        <taxon>Pentapetalae</taxon>
        <taxon>rosids</taxon>
        <taxon>malvids</taxon>
        <taxon>Brassicales</taxon>
        <taxon>Brassicaceae</taxon>
        <taxon>Brassiceae</taxon>
        <taxon>Brassica</taxon>
    </lineage>
</organism>
<dbReference type="Proteomes" id="UP000712281">
    <property type="component" value="Unassembled WGS sequence"/>
</dbReference>
<dbReference type="AlphaFoldDB" id="A0A8S9GK25"/>
<evidence type="ECO:0000313" key="2">
    <source>
        <dbReference type="Proteomes" id="UP000712281"/>
    </source>
</evidence>
<gene>
    <name evidence="1" type="ORF">F2Q68_00031654</name>
</gene>
<dbReference type="EMBL" id="QGKW02002005">
    <property type="protein sequence ID" value="KAF2544646.1"/>
    <property type="molecule type" value="Genomic_DNA"/>
</dbReference>
<protein>
    <submittedName>
        <fullName evidence="1">Uncharacterized protein</fullName>
    </submittedName>
</protein>
<sequence>MDEDIEFRYLYSNILPQFFSIPPTPLPPSIIQLISTSSHMIKKSQKLIQFQYLSSTSATGGSFSVFEDEIKGSTGYTKVAKWPQIHHSLVLDMTHRPTGEVADFLWDYTPPQSVLQHSSHSASAVYHSVNLNLQSHDQEEPEANSVSILKVFDNETYKLFSTLLTCDSGEKENDTN</sequence>
<proteinExistence type="predicted"/>
<evidence type="ECO:0000313" key="1">
    <source>
        <dbReference type="EMBL" id="KAF2544646.1"/>
    </source>
</evidence>